<dbReference type="AlphaFoldDB" id="A0A3P5X770"/>
<feature type="transmembrane region" description="Helical" evidence="1">
    <location>
        <begin position="34"/>
        <end position="55"/>
    </location>
</feature>
<evidence type="ECO:0000313" key="2">
    <source>
        <dbReference type="EMBL" id="VDC30233.1"/>
    </source>
</evidence>
<reference evidence="2 3" key="1">
    <citation type="submission" date="2018-11" db="EMBL/GenBank/DDBJ databases">
        <authorList>
            <person name="Criscuolo A."/>
        </authorList>
    </citation>
    <scope>NUCLEOTIDE SEQUENCE [LARGE SCALE GENOMIC DNA]</scope>
    <source>
        <strain evidence="2">ACIP111625</strain>
    </source>
</reference>
<keyword evidence="3" id="KW-1185">Reference proteome</keyword>
<keyword evidence="1" id="KW-0812">Transmembrane</keyword>
<dbReference type="EMBL" id="UXAW01000075">
    <property type="protein sequence ID" value="VDC30233.1"/>
    <property type="molecule type" value="Genomic_DNA"/>
</dbReference>
<dbReference type="RefSeq" id="WP_160144608.1">
    <property type="nucleotide sequence ID" value="NZ_UXAW01000075.1"/>
</dbReference>
<sequence length="58" mass="6022">MIFNGYDPALAALLAGEERALASEKSGPPRRTSFVILAIYALVAALLSLIVLLAVPGP</sequence>
<proteinExistence type="predicted"/>
<organism evidence="2 3">
    <name type="scientific">Pseudogemmobacter humi</name>
    <dbReference type="NCBI Taxonomy" id="2483812"/>
    <lineage>
        <taxon>Bacteria</taxon>
        <taxon>Pseudomonadati</taxon>
        <taxon>Pseudomonadota</taxon>
        <taxon>Alphaproteobacteria</taxon>
        <taxon>Rhodobacterales</taxon>
        <taxon>Paracoccaceae</taxon>
        <taxon>Pseudogemmobacter</taxon>
    </lineage>
</organism>
<protein>
    <submittedName>
        <fullName evidence="2">Uncharacterized protein</fullName>
    </submittedName>
</protein>
<keyword evidence="1" id="KW-0472">Membrane</keyword>
<dbReference type="Proteomes" id="UP000277498">
    <property type="component" value="Unassembled WGS sequence"/>
</dbReference>
<keyword evidence="1" id="KW-1133">Transmembrane helix</keyword>
<name>A0A3P5X770_9RHOB</name>
<evidence type="ECO:0000256" key="1">
    <source>
        <dbReference type="SAM" id="Phobius"/>
    </source>
</evidence>
<accession>A0A3P5X770</accession>
<evidence type="ECO:0000313" key="3">
    <source>
        <dbReference type="Proteomes" id="UP000277498"/>
    </source>
</evidence>
<gene>
    <name evidence="2" type="ORF">XINFAN_02493</name>
</gene>